<sequence>MDYKKVERKINDIELKCPIEAGVEILVYNILDYAFDSENLSVVDINSIWKNKDSRLTSDYGIADIALLSNDFVWSQENKGKVYGVVEVKYLDDKLDVGYIGHITKYPHFLYTNGLKWIYYYNGNENWTIEINEDTYNKYTISEDRYKKLIELLKDIKFN</sequence>
<organism evidence="1 2">
    <name type="scientific">Helcococcus bovis</name>
    <dbReference type="NCBI Taxonomy" id="3153252"/>
    <lineage>
        <taxon>Bacteria</taxon>
        <taxon>Bacillati</taxon>
        <taxon>Bacillota</taxon>
        <taxon>Tissierellia</taxon>
        <taxon>Tissierellales</taxon>
        <taxon>Peptoniphilaceae</taxon>
        <taxon>Helcococcus</taxon>
    </lineage>
</organism>
<dbReference type="Proteomes" id="UP001629536">
    <property type="component" value="Unassembled WGS sequence"/>
</dbReference>
<accession>A0ABW9F5U9</accession>
<reference evidence="1 2" key="1">
    <citation type="journal article" date="2024" name="Front. Microbiol.">
        <title>Pangenomic and biochemical analyses of Helcococcus ovis reveal widespread tetracycline resistance and a novel bacterial species, Helcococcus bovis.</title>
        <authorList>
            <person name="Cunha F."/>
            <person name="Zhai Y."/>
            <person name="Casaro S."/>
            <person name="Jones K.L."/>
            <person name="Hernandez M."/>
            <person name="Bisinotto R.S."/>
            <person name="Kariyawasam S."/>
            <person name="Brown M.B."/>
            <person name="Phillips A."/>
            <person name="Jeong K.C."/>
            <person name="Galvao K.N."/>
        </authorList>
    </citation>
    <scope>NUCLEOTIDE SEQUENCE [LARGE SCALE GENOMIC DNA]</scope>
    <source>
        <strain evidence="1 2">KG197</strain>
    </source>
</reference>
<proteinExistence type="predicted"/>
<gene>
    <name evidence="1" type="ORF">ABGF40_03635</name>
</gene>
<name>A0ABW9F5U9_9FIRM</name>
<comment type="caution">
    <text evidence="1">The sequence shown here is derived from an EMBL/GenBank/DDBJ whole genome shotgun (WGS) entry which is preliminary data.</text>
</comment>
<dbReference type="RefSeq" id="WP_408126457.1">
    <property type="nucleotide sequence ID" value="NZ_JBFNFH010000006.1"/>
</dbReference>
<evidence type="ECO:0000313" key="1">
    <source>
        <dbReference type="EMBL" id="MFM1524757.1"/>
    </source>
</evidence>
<dbReference type="EMBL" id="JBFNFH010000006">
    <property type="protein sequence ID" value="MFM1524757.1"/>
    <property type="molecule type" value="Genomic_DNA"/>
</dbReference>
<keyword evidence="2" id="KW-1185">Reference proteome</keyword>
<evidence type="ECO:0000313" key="2">
    <source>
        <dbReference type="Proteomes" id="UP001629536"/>
    </source>
</evidence>
<protein>
    <submittedName>
        <fullName evidence="1">Uncharacterized protein</fullName>
    </submittedName>
</protein>